<organism evidence="11 12">
    <name type="scientific">Clonostachys byssicola</name>
    <dbReference type="NCBI Taxonomy" id="160290"/>
    <lineage>
        <taxon>Eukaryota</taxon>
        <taxon>Fungi</taxon>
        <taxon>Dikarya</taxon>
        <taxon>Ascomycota</taxon>
        <taxon>Pezizomycotina</taxon>
        <taxon>Sordariomycetes</taxon>
        <taxon>Hypocreomycetidae</taxon>
        <taxon>Hypocreales</taxon>
        <taxon>Bionectriaceae</taxon>
        <taxon>Clonostachys</taxon>
    </lineage>
</organism>
<dbReference type="GO" id="GO:0071039">
    <property type="term" value="P:nuclear polyadenylation-dependent CUT catabolic process"/>
    <property type="evidence" value="ECO:0007669"/>
    <property type="project" value="TreeGrafter"/>
</dbReference>
<sequence>MESKDDLASVQENLQNALVSTVRTVNRISAEDLGFQRTIDPDVGEKLDSTTSRILELANLLLRSSGKACGVNAPKLEDVEDIDMNWRSVVDVVDSVLEKADTALDEYTGLIKRKEPTSAESAPNAKRPKSTNKVIRNANIAKPQVQFERKPENFPTGPWKPLLSSKPHAQVPLDKSLVTFTNENGTAQFKHPYEAEITSMEYPANVFEVADPVPYQPMEGTKATYVDTFEGVLEMLEHLRKAKEIAVDLEHHDFRTYIGLVSLMQISTRDQDWIVDTLKPWRHKLEVLNEVFADPSIVKVFHGAYMDMVWLQRDLGLYVNALFDTYFACEYLAYQARSLAFLLSKFINFDADKQYQLADWRMRPLPEEMLYYARSDTHFLLYIYDCVRNELVNSSDPSSPETNLIAKVLQRSKELALSRYEHPTLDEATGEGSRGWYNYILKHGHLAYNAEQFAVFRALWKWRDDVARTEDENPNFVLGTTTISDIARINPPDPKALHSSLPLSAPLVKPRLAELWQRIQETKAEGGPSLLQFLTSLSPDALKKGNVARLAAPQNSLPKLDSEIVMVRLAKSRLFGDMPISSRWEYSKQTPSNGEDNIPFPWQRFLQEHSEQGLDEDQVMAATDEAGLAGTDEPVDVTAKAEATEEPDDEFTLKKGRKKKPAATDEEEDEEEEEEEEGEQKRGEDEDEENEDEGDSDAEVEQGEAGLLSLDDGESKSKKDKAARRAAKRAERKARNAEAEQARQAKKAERKALKAQRKQEKEQKKQGDQKSYNAVPFDYSTAASVMNASREAKSSNGKKPVFDPYAKTADDGLKGARKALPIKGERSGTFKK</sequence>
<dbReference type="InterPro" id="IPR045092">
    <property type="entry name" value="Rrp6-like"/>
</dbReference>
<dbReference type="GO" id="GO:0071035">
    <property type="term" value="P:nuclear polyadenylation-dependent rRNA catabolic process"/>
    <property type="evidence" value="ECO:0007669"/>
    <property type="project" value="TreeGrafter"/>
</dbReference>
<feature type="compositionally biased region" description="Acidic residues" evidence="9">
    <location>
        <begin position="664"/>
        <end position="678"/>
    </location>
</feature>
<dbReference type="InterPro" id="IPR002562">
    <property type="entry name" value="3'-5'_exonuclease_dom"/>
</dbReference>
<accession>A0A9N9UMN9</accession>
<dbReference type="GO" id="GO:0000176">
    <property type="term" value="C:nuclear exosome (RNase complex)"/>
    <property type="evidence" value="ECO:0007669"/>
    <property type="project" value="InterPro"/>
</dbReference>
<feature type="compositionally biased region" description="Basic residues" evidence="9">
    <location>
        <begin position="718"/>
        <end position="732"/>
    </location>
</feature>
<dbReference type="SUPFAM" id="SSF47819">
    <property type="entry name" value="HRDC-like"/>
    <property type="match status" value="1"/>
</dbReference>
<evidence type="ECO:0000256" key="4">
    <source>
        <dbReference type="ARBA" id="ARBA00022801"/>
    </source>
</evidence>
<evidence type="ECO:0000313" key="12">
    <source>
        <dbReference type="Proteomes" id="UP000754883"/>
    </source>
</evidence>
<name>A0A9N9UMN9_9HYPO</name>
<dbReference type="PROSITE" id="PS50967">
    <property type="entry name" value="HRDC"/>
    <property type="match status" value="1"/>
</dbReference>
<protein>
    <recommendedName>
        <fullName evidence="10">HRDC domain-containing protein</fullName>
    </recommendedName>
</protein>
<evidence type="ECO:0000259" key="10">
    <source>
        <dbReference type="PROSITE" id="PS50967"/>
    </source>
</evidence>
<evidence type="ECO:0000256" key="8">
    <source>
        <dbReference type="ARBA" id="ARBA00043957"/>
    </source>
</evidence>
<feature type="region of interest" description="Disordered" evidence="9">
    <location>
        <begin position="627"/>
        <end position="832"/>
    </location>
</feature>
<feature type="region of interest" description="Disordered" evidence="9">
    <location>
        <begin position="115"/>
        <end position="134"/>
    </location>
</feature>
<evidence type="ECO:0000313" key="11">
    <source>
        <dbReference type="EMBL" id="CAG9991570.1"/>
    </source>
</evidence>
<keyword evidence="6" id="KW-0269">Exonuclease</keyword>
<dbReference type="Pfam" id="PF08066">
    <property type="entry name" value="PMC2NT"/>
    <property type="match status" value="1"/>
</dbReference>
<dbReference type="GO" id="GO:0000166">
    <property type="term" value="F:nucleotide binding"/>
    <property type="evidence" value="ECO:0007669"/>
    <property type="project" value="InterPro"/>
</dbReference>
<dbReference type="CDD" id="cd06147">
    <property type="entry name" value="Rrp6p_like_exo"/>
    <property type="match status" value="1"/>
</dbReference>
<dbReference type="Gene3D" id="1.10.150.80">
    <property type="entry name" value="HRDC domain"/>
    <property type="match status" value="1"/>
</dbReference>
<evidence type="ECO:0000256" key="5">
    <source>
        <dbReference type="ARBA" id="ARBA00022835"/>
    </source>
</evidence>
<dbReference type="InterPro" id="IPR002121">
    <property type="entry name" value="HRDC_dom"/>
</dbReference>
<comment type="subcellular location">
    <subcellularLocation>
        <location evidence="1">Nucleus</location>
    </subcellularLocation>
</comment>
<evidence type="ECO:0000256" key="7">
    <source>
        <dbReference type="ARBA" id="ARBA00023242"/>
    </source>
</evidence>
<evidence type="ECO:0000256" key="6">
    <source>
        <dbReference type="ARBA" id="ARBA00022839"/>
    </source>
</evidence>
<keyword evidence="12" id="KW-1185">Reference proteome</keyword>
<keyword evidence="7" id="KW-0539">Nucleus</keyword>
<proteinExistence type="inferred from homology"/>
<dbReference type="GO" id="GO:0000175">
    <property type="term" value="F:3'-5'-RNA exonuclease activity"/>
    <property type="evidence" value="ECO:0007669"/>
    <property type="project" value="InterPro"/>
</dbReference>
<dbReference type="PANTHER" id="PTHR12124">
    <property type="entry name" value="POLYMYOSITIS/SCLERODERMA AUTOANTIGEN-RELATED"/>
    <property type="match status" value="1"/>
</dbReference>
<gene>
    <name evidence="11" type="ORF">CBYS24578_00006366</name>
</gene>
<evidence type="ECO:0000256" key="9">
    <source>
        <dbReference type="SAM" id="MobiDB-lite"/>
    </source>
</evidence>
<dbReference type="GO" id="GO:0071037">
    <property type="term" value="P:nuclear polyadenylation-dependent snRNA catabolic process"/>
    <property type="evidence" value="ECO:0007669"/>
    <property type="project" value="TreeGrafter"/>
</dbReference>
<evidence type="ECO:0000256" key="3">
    <source>
        <dbReference type="ARBA" id="ARBA00022722"/>
    </source>
</evidence>
<dbReference type="GO" id="GO:0071038">
    <property type="term" value="P:TRAMP-dependent tRNA surveillance pathway"/>
    <property type="evidence" value="ECO:0007669"/>
    <property type="project" value="TreeGrafter"/>
</dbReference>
<dbReference type="AlphaFoldDB" id="A0A9N9UMN9"/>
<dbReference type="InterPro" id="IPR036397">
    <property type="entry name" value="RNaseH_sf"/>
</dbReference>
<dbReference type="GO" id="GO:0071040">
    <property type="term" value="P:nuclear polyadenylation-dependent antisense transcript catabolic process"/>
    <property type="evidence" value="ECO:0007669"/>
    <property type="project" value="TreeGrafter"/>
</dbReference>
<dbReference type="PANTHER" id="PTHR12124:SF47">
    <property type="entry name" value="EXOSOME COMPONENT 10"/>
    <property type="match status" value="1"/>
</dbReference>
<dbReference type="GO" id="GO:0071036">
    <property type="term" value="P:nuclear polyadenylation-dependent snoRNA catabolic process"/>
    <property type="evidence" value="ECO:0007669"/>
    <property type="project" value="TreeGrafter"/>
</dbReference>
<feature type="compositionally biased region" description="Basic and acidic residues" evidence="9">
    <location>
        <begin position="823"/>
        <end position="832"/>
    </location>
</feature>
<comment type="caution">
    <text evidence="11">The sequence shown here is derived from an EMBL/GenBank/DDBJ whole genome shotgun (WGS) entry which is preliminary data.</text>
</comment>
<dbReference type="GO" id="GO:0071051">
    <property type="term" value="P:poly(A)-dependent snoRNA 3'-end processing"/>
    <property type="evidence" value="ECO:0007669"/>
    <property type="project" value="TreeGrafter"/>
</dbReference>
<comment type="similarity">
    <text evidence="8">Belongs to the exosome component 10/RRP6 family.</text>
</comment>
<evidence type="ECO:0000256" key="1">
    <source>
        <dbReference type="ARBA" id="ARBA00004123"/>
    </source>
</evidence>
<dbReference type="GO" id="GO:0071044">
    <property type="term" value="P:histone mRNA catabolic process"/>
    <property type="evidence" value="ECO:0007669"/>
    <property type="project" value="TreeGrafter"/>
</dbReference>
<keyword evidence="5" id="KW-0271">Exosome</keyword>
<dbReference type="SUPFAM" id="SSF53098">
    <property type="entry name" value="Ribonuclease H-like"/>
    <property type="match status" value="1"/>
</dbReference>
<dbReference type="FunFam" id="3.30.420.10:FF:000059">
    <property type="entry name" value="Exosome complex exonuclease Rrp6"/>
    <property type="match status" value="1"/>
</dbReference>
<dbReference type="InterPro" id="IPR012588">
    <property type="entry name" value="Exosome-assoc_fac_Rrp6_N"/>
</dbReference>
<keyword evidence="4" id="KW-0378">Hydrolase</keyword>
<dbReference type="InterPro" id="IPR044876">
    <property type="entry name" value="HRDC_dom_sf"/>
</dbReference>
<dbReference type="SMART" id="SM00341">
    <property type="entry name" value="HRDC"/>
    <property type="match status" value="1"/>
</dbReference>
<keyword evidence="3" id="KW-0540">Nuclease</keyword>
<feature type="compositionally biased region" description="Acidic residues" evidence="9">
    <location>
        <begin position="685"/>
        <end position="702"/>
    </location>
</feature>
<dbReference type="InterPro" id="IPR012337">
    <property type="entry name" value="RNaseH-like_sf"/>
</dbReference>
<dbReference type="Pfam" id="PF00570">
    <property type="entry name" value="HRDC"/>
    <property type="match status" value="1"/>
</dbReference>
<dbReference type="GO" id="GO:0005730">
    <property type="term" value="C:nucleolus"/>
    <property type="evidence" value="ECO:0007669"/>
    <property type="project" value="TreeGrafter"/>
</dbReference>
<feature type="domain" description="HRDC" evidence="10">
    <location>
        <begin position="449"/>
        <end position="529"/>
    </location>
</feature>
<dbReference type="OrthoDB" id="2250022at2759"/>
<dbReference type="GO" id="GO:0000467">
    <property type="term" value="P:exonucleolytic trimming to generate mature 3'-end of 5.8S rRNA from tricistronic rRNA transcript (SSU-rRNA, 5.8S rRNA, LSU-rRNA)"/>
    <property type="evidence" value="ECO:0007669"/>
    <property type="project" value="InterPro"/>
</dbReference>
<evidence type="ECO:0000256" key="2">
    <source>
        <dbReference type="ARBA" id="ARBA00022552"/>
    </source>
</evidence>
<dbReference type="EMBL" id="CABFNO020001479">
    <property type="protein sequence ID" value="CAG9991570.1"/>
    <property type="molecule type" value="Genomic_DNA"/>
</dbReference>
<dbReference type="SMART" id="SM00474">
    <property type="entry name" value="35EXOc"/>
    <property type="match status" value="1"/>
</dbReference>
<feature type="compositionally biased region" description="Basic and acidic residues" evidence="9">
    <location>
        <begin position="733"/>
        <end position="768"/>
    </location>
</feature>
<keyword evidence="2" id="KW-0698">rRNA processing</keyword>
<dbReference type="Pfam" id="PF01612">
    <property type="entry name" value="DNA_pol_A_exo1"/>
    <property type="match status" value="1"/>
</dbReference>
<dbReference type="InterPro" id="IPR049559">
    <property type="entry name" value="Rrp6p-like_exo"/>
</dbReference>
<reference evidence="11" key="1">
    <citation type="submission" date="2021-10" db="EMBL/GenBank/DDBJ databases">
        <authorList>
            <person name="Piombo E."/>
        </authorList>
    </citation>
    <scope>NUCLEOTIDE SEQUENCE</scope>
</reference>
<dbReference type="GO" id="GO:0003727">
    <property type="term" value="F:single-stranded RNA binding"/>
    <property type="evidence" value="ECO:0007669"/>
    <property type="project" value="TreeGrafter"/>
</dbReference>
<dbReference type="Proteomes" id="UP000754883">
    <property type="component" value="Unassembled WGS sequence"/>
</dbReference>
<dbReference type="InterPro" id="IPR010997">
    <property type="entry name" value="HRDC-like_sf"/>
</dbReference>
<dbReference type="Gene3D" id="3.30.420.10">
    <property type="entry name" value="Ribonuclease H-like superfamily/Ribonuclease H"/>
    <property type="match status" value="1"/>
</dbReference>